<comment type="similarity">
    <text evidence="3">Belongs to the class I fructose-bisphosphate aldolase family.</text>
</comment>
<reference evidence="9 10" key="1">
    <citation type="submission" date="2015-03" db="EMBL/GenBank/DDBJ databases">
        <title>Draft genome sequence of Luteibacter yeojuensis strain SU11.</title>
        <authorList>
            <person name="Sulaiman J."/>
            <person name="Priya K."/>
            <person name="Chan K.-G."/>
        </authorList>
    </citation>
    <scope>NUCLEOTIDE SEQUENCE [LARGE SCALE GENOMIC DNA]</scope>
    <source>
        <strain evidence="9 10">SU11</strain>
    </source>
</reference>
<dbReference type="EMBL" id="JZRB01000004">
    <property type="protein sequence ID" value="KJV36692.1"/>
    <property type="molecule type" value="Genomic_DNA"/>
</dbReference>
<dbReference type="GO" id="GO:0004332">
    <property type="term" value="F:fructose-bisphosphate aldolase activity"/>
    <property type="evidence" value="ECO:0007669"/>
    <property type="project" value="UniProtKB-EC"/>
</dbReference>
<dbReference type="NCBIfam" id="NF033379">
    <property type="entry name" value="FrucBisAld_I"/>
    <property type="match status" value="1"/>
</dbReference>
<dbReference type="FunFam" id="3.20.20.70:FF:000140">
    <property type="entry name" value="Fructose-bisphosphate aldolase"/>
    <property type="match status" value="1"/>
</dbReference>
<dbReference type="UniPathway" id="UPA00109">
    <property type="reaction ID" value="UER00183"/>
</dbReference>
<keyword evidence="5" id="KW-0324">Glycolysis</keyword>
<name>A0A0F3L0H2_9GAMM</name>
<evidence type="ECO:0000256" key="2">
    <source>
        <dbReference type="ARBA" id="ARBA00004714"/>
    </source>
</evidence>
<dbReference type="Pfam" id="PF00274">
    <property type="entry name" value="Glycolytic"/>
    <property type="match status" value="1"/>
</dbReference>
<comment type="catalytic activity">
    <reaction evidence="1">
        <text>beta-D-fructose 1,6-bisphosphate = D-glyceraldehyde 3-phosphate + dihydroxyacetone phosphate</text>
        <dbReference type="Rhea" id="RHEA:14729"/>
        <dbReference type="ChEBI" id="CHEBI:32966"/>
        <dbReference type="ChEBI" id="CHEBI:57642"/>
        <dbReference type="ChEBI" id="CHEBI:59776"/>
        <dbReference type="EC" id="4.1.2.13"/>
    </reaction>
</comment>
<proteinExistence type="inferred from homology"/>
<evidence type="ECO:0000256" key="8">
    <source>
        <dbReference type="ARBA" id="ARBA00072515"/>
    </source>
</evidence>
<comment type="caution">
    <text evidence="9">The sequence shown here is derived from an EMBL/GenBank/DDBJ whole genome shotgun (WGS) entry which is preliminary data.</text>
</comment>
<dbReference type="InterPro" id="IPR013785">
    <property type="entry name" value="Aldolase_TIM"/>
</dbReference>
<dbReference type="OrthoDB" id="9793595at2"/>
<organism evidence="9 10">
    <name type="scientific">Luteibacter yeojuensis</name>
    <dbReference type="NCBI Taxonomy" id="345309"/>
    <lineage>
        <taxon>Bacteria</taxon>
        <taxon>Pseudomonadati</taxon>
        <taxon>Pseudomonadota</taxon>
        <taxon>Gammaproteobacteria</taxon>
        <taxon>Lysobacterales</taxon>
        <taxon>Rhodanobacteraceae</taxon>
        <taxon>Luteibacter</taxon>
    </lineage>
</organism>
<sequence length="340" mass="36852">MSIENLEQVAQAMVAPGKGIIAVDESTATIKKRMEAVGLENSEENRRKYRQLLLTAPGLGEYISGAILFDETIRQKTDDGRSMVEAMKAAGIIPGIKVDKGTHPLAGSPGELITEGLDGLRERLQEYAKLGAQFAKWRAVINIGEDTPSSAAIEANTHALARYAALCQEVGLVPMVEPEIVMDGKDNVQDLNTSYLVHEEVLHSLFNNLNLFGVMLEGLILKVSMVIPGKYAPKEDQVDAEEVADATVRVFKHAVPAAIAGIVFLSGGQTDLQATQHLNLINAQGPHPWPISFSYGRALVSAALETWAKDQKANYDAAQKTVVERAKENSLAAQGNWKKK</sequence>
<keyword evidence="10" id="KW-1185">Reference proteome</keyword>
<evidence type="ECO:0000256" key="6">
    <source>
        <dbReference type="ARBA" id="ARBA00023239"/>
    </source>
</evidence>
<comment type="pathway">
    <text evidence="2">Carbohydrate degradation; glycolysis; D-glyceraldehyde 3-phosphate and glycerone phosphate from D-glucose: step 4/4.</text>
</comment>
<dbReference type="PATRIC" id="fig|345309.4.peg.2871"/>
<gene>
    <name evidence="9" type="ORF">VI08_02660</name>
</gene>
<evidence type="ECO:0000256" key="5">
    <source>
        <dbReference type="ARBA" id="ARBA00023152"/>
    </source>
</evidence>
<dbReference type="Gene3D" id="3.20.20.70">
    <property type="entry name" value="Aldolase class I"/>
    <property type="match status" value="1"/>
</dbReference>
<dbReference type="SUPFAM" id="SSF51569">
    <property type="entry name" value="Aldolase"/>
    <property type="match status" value="1"/>
</dbReference>
<dbReference type="GO" id="GO:0006096">
    <property type="term" value="P:glycolytic process"/>
    <property type="evidence" value="ECO:0007669"/>
    <property type="project" value="UniProtKB-UniPathway"/>
</dbReference>
<accession>A0A0F3L0H2</accession>
<dbReference type="AlphaFoldDB" id="A0A0F3L0H2"/>
<keyword evidence="6" id="KW-0456">Lyase</keyword>
<dbReference type="EC" id="4.1.2.13" evidence="4"/>
<evidence type="ECO:0000256" key="7">
    <source>
        <dbReference type="ARBA" id="ARBA00029799"/>
    </source>
</evidence>
<dbReference type="RefSeq" id="WP_045827997.1">
    <property type="nucleotide sequence ID" value="NZ_JZRB01000004.1"/>
</dbReference>
<protein>
    <recommendedName>
        <fullName evidence="8">Probable fructose-bisphosphate aldolase class 1</fullName>
        <ecNumber evidence="4">4.1.2.13</ecNumber>
    </recommendedName>
    <alternativeName>
        <fullName evidence="7">Fructose-bisphosphate aldolase class I</fullName>
    </alternativeName>
</protein>
<evidence type="ECO:0000313" key="10">
    <source>
        <dbReference type="Proteomes" id="UP000033651"/>
    </source>
</evidence>
<evidence type="ECO:0000256" key="4">
    <source>
        <dbReference type="ARBA" id="ARBA00013068"/>
    </source>
</evidence>
<evidence type="ECO:0000256" key="1">
    <source>
        <dbReference type="ARBA" id="ARBA00000441"/>
    </source>
</evidence>
<dbReference type="Proteomes" id="UP000033651">
    <property type="component" value="Unassembled WGS sequence"/>
</dbReference>
<dbReference type="InterPro" id="IPR000741">
    <property type="entry name" value="FBA_I"/>
</dbReference>
<evidence type="ECO:0000313" key="9">
    <source>
        <dbReference type="EMBL" id="KJV36692.1"/>
    </source>
</evidence>
<dbReference type="PANTHER" id="PTHR11627">
    <property type="entry name" value="FRUCTOSE-BISPHOSPHATE ALDOLASE"/>
    <property type="match status" value="1"/>
</dbReference>
<evidence type="ECO:0000256" key="3">
    <source>
        <dbReference type="ARBA" id="ARBA00010387"/>
    </source>
</evidence>